<evidence type="ECO:0000313" key="2">
    <source>
        <dbReference type="EMBL" id="KAJ8748121.1"/>
    </source>
</evidence>
<sequence>MLAGLIIFFVVLLAHVDRPGTVLFFWREFRSSIRRATPIAVASVRGCLIFTSSLMSSFNPAIKQPTRKLSGKSSTRGAKPLENSFGKLFPRHRSSKFTKPTVPLQSDAFKVKGSKLDLLIFGYLLEIKILLCFIYPPMRIVAIKLGKVEF</sequence>
<dbReference type="EMBL" id="JAIWQS010000017">
    <property type="protein sequence ID" value="KAJ8748121.1"/>
    <property type="molecule type" value="Genomic_DNA"/>
</dbReference>
<feature type="transmembrane region" description="Helical" evidence="1">
    <location>
        <begin position="118"/>
        <end position="138"/>
    </location>
</feature>
<keyword evidence="3" id="KW-1185">Reference proteome</keyword>
<gene>
    <name evidence="2" type="ORF">K2173_014431</name>
</gene>
<keyword evidence="1" id="KW-0472">Membrane</keyword>
<reference evidence="2 3" key="1">
    <citation type="submission" date="2021-09" db="EMBL/GenBank/DDBJ databases">
        <title>Genomic insights and catalytic innovation underlie evolution of tropane alkaloids biosynthesis.</title>
        <authorList>
            <person name="Wang Y.-J."/>
            <person name="Tian T."/>
            <person name="Huang J.-P."/>
            <person name="Huang S.-X."/>
        </authorList>
    </citation>
    <scope>NUCLEOTIDE SEQUENCE [LARGE SCALE GENOMIC DNA]</scope>
    <source>
        <strain evidence="2">KIB-2018</strain>
        <tissue evidence="2">Leaf</tissue>
    </source>
</reference>
<dbReference type="AlphaFoldDB" id="A0AAV8S7F3"/>
<keyword evidence="1" id="KW-1133">Transmembrane helix</keyword>
<comment type="caution">
    <text evidence="2">The sequence shown here is derived from an EMBL/GenBank/DDBJ whole genome shotgun (WGS) entry which is preliminary data.</text>
</comment>
<keyword evidence="1" id="KW-0812">Transmembrane</keyword>
<protein>
    <submittedName>
        <fullName evidence="2">Uncharacterized protein</fullName>
    </submittedName>
</protein>
<organism evidence="2 3">
    <name type="scientific">Erythroxylum novogranatense</name>
    <dbReference type="NCBI Taxonomy" id="1862640"/>
    <lineage>
        <taxon>Eukaryota</taxon>
        <taxon>Viridiplantae</taxon>
        <taxon>Streptophyta</taxon>
        <taxon>Embryophyta</taxon>
        <taxon>Tracheophyta</taxon>
        <taxon>Spermatophyta</taxon>
        <taxon>Magnoliopsida</taxon>
        <taxon>eudicotyledons</taxon>
        <taxon>Gunneridae</taxon>
        <taxon>Pentapetalae</taxon>
        <taxon>rosids</taxon>
        <taxon>fabids</taxon>
        <taxon>Malpighiales</taxon>
        <taxon>Erythroxylaceae</taxon>
        <taxon>Erythroxylum</taxon>
    </lineage>
</organism>
<proteinExistence type="predicted"/>
<evidence type="ECO:0000256" key="1">
    <source>
        <dbReference type="SAM" id="Phobius"/>
    </source>
</evidence>
<dbReference type="Proteomes" id="UP001159364">
    <property type="component" value="Unassembled WGS sequence"/>
</dbReference>
<evidence type="ECO:0000313" key="3">
    <source>
        <dbReference type="Proteomes" id="UP001159364"/>
    </source>
</evidence>
<accession>A0AAV8S7F3</accession>
<name>A0AAV8S7F3_9ROSI</name>